<dbReference type="Proteomes" id="UP000238634">
    <property type="component" value="Unassembled WGS sequence"/>
</dbReference>
<gene>
    <name evidence="1" type="ORF">C7B65_27070</name>
</gene>
<evidence type="ECO:0000313" key="1">
    <source>
        <dbReference type="EMBL" id="PSB13326.1"/>
    </source>
</evidence>
<reference evidence="1 2" key="1">
    <citation type="submission" date="2018-02" db="EMBL/GenBank/DDBJ databases">
        <authorList>
            <person name="Cohen D.B."/>
            <person name="Kent A.D."/>
        </authorList>
    </citation>
    <scope>NUCLEOTIDE SEQUENCE [LARGE SCALE GENOMIC DNA]</scope>
    <source>
        <strain evidence="1 2">ULC007</strain>
    </source>
</reference>
<dbReference type="AlphaFoldDB" id="A0A2T1CYM5"/>
<organism evidence="1 2">
    <name type="scientific">Phormidesmis priestleyi ULC007</name>
    <dbReference type="NCBI Taxonomy" id="1920490"/>
    <lineage>
        <taxon>Bacteria</taxon>
        <taxon>Bacillati</taxon>
        <taxon>Cyanobacteriota</taxon>
        <taxon>Cyanophyceae</taxon>
        <taxon>Leptolyngbyales</taxon>
        <taxon>Leptolyngbyaceae</taxon>
        <taxon>Phormidesmis</taxon>
    </lineage>
</organism>
<sequence length="123" mass="13819">MMFSESVKVTLKDAAQKLTSHRKRDFMAKVAEDYLDGSARKAETVLGWNRDGVQLGLHERRTGMICVDNYRARGRHKSERVLSDLEADIRSLGDGQAQADPKFQSTFLYTRISARAVRAALSS</sequence>
<comment type="caution">
    <text evidence="1">The sequence shown here is derived from an EMBL/GenBank/DDBJ whole genome shotgun (WGS) entry which is preliminary data.</text>
</comment>
<proteinExistence type="predicted"/>
<dbReference type="RefSeq" id="WP_106254258.1">
    <property type="nucleotide sequence ID" value="NZ_PVWG01000146.1"/>
</dbReference>
<protein>
    <submittedName>
        <fullName evidence="1">Uncharacterized protein</fullName>
    </submittedName>
</protein>
<name>A0A2T1CYM5_9CYAN</name>
<keyword evidence="2" id="KW-1185">Reference proteome</keyword>
<evidence type="ECO:0000313" key="2">
    <source>
        <dbReference type="Proteomes" id="UP000238634"/>
    </source>
</evidence>
<accession>A0A2T1CYM5</accession>
<reference evidence="1 2" key="2">
    <citation type="submission" date="2018-03" db="EMBL/GenBank/DDBJ databases">
        <title>The ancient ancestry and fast evolution of plastids.</title>
        <authorList>
            <person name="Moore K.R."/>
            <person name="Magnabosco C."/>
            <person name="Momper L."/>
            <person name="Gold D.A."/>
            <person name="Bosak T."/>
            <person name="Fournier G.P."/>
        </authorList>
    </citation>
    <scope>NUCLEOTIDE SEQUENCE [LARGE SCALE GENOMIC DNA]</scope>
    <source>
        <strain evidence="1 2">ULC007</strain>
    </source>
</reference>
<dbReference type="EMBL" id="PVWG01000146">
    <property type="protein sequence ID" value="PSB13326.1"/>
    <property type="molecule type" value="Genomic_DNA"/>
</dbReference>